<evidence type="ECO:0000313" key="5">
    <source>
        <dbReference type="EMBL" id="KAJ8023806.1"/>
    </source>
</evidence>
<sequence length="188" mass="21229">MKGKQSKAKREQLVVKAAQQNTQEIQRRYSLKRFQHITKPHLKCDLSIAVVGKTGVGKSATANAILGDELFQESVSLDEPLPTPEWHRERVDDRKICIMEVPSLLNVKQLDEQYRPNICSKIKTFCEKAHAVVYVFNLASPRFTKEDKSSLAAIEVNRVPFSVTTANAFKVIFIPCRSVYVVLGKSLI</sequence>
<dbReference type="InterPro" id="IPR027417">
    <property type="entry name" value="P-loop_NTPase"/>
</dbReference>
<dbReference type="InterPro" id="IPR006703">
    <property type="entry name" value="G_AIG1"/>
</dbReference>
<keyword evidence="3" id="KW-0342">GTP-binding</keyword>
<feature type="domain" description="AIG1-type G" evidence="4">
    <location>
        <begin position="47"/>
        <end position="155"/>
    </location>
</feature>
<comment type="similarity">
    <text evidence="1">Belongs to the TRAFAC class TrmE-Era-EngA-EngB-Septin-like GTPase superfamily. AIG1/Toc34/Toc159-like paraseptin GTPase family. IAN subfamily.</text>
</comment>
<keyword evidence="6" id="KW-1185">Reference proteome</keyword>
<dbReference type="SUPFAM" id="SSF52540">
    <property type="entry name" value="P-loop containing nucleoside triphosphate hydrolases"/>
    <property type="match status" value="1"/>
</dbReference>
<comment type="caution">
    <text evidence="5">The sequence shown here is derived from an EMBL/GenBank/DDBJ whole genome shotgun (WGS) entry which is preliminary data.</text>
</comment>
<organism evidence="5 6">
    <name type="scientific">Holothuria leucospilota</name>
    <name type="common">Black long sea cucumber</name>
    <name type="synonym">Mertensiothuria leucospilota</name>
    <dbReference type="NCBI Taxonomy" id="206669"/>
    <lineage>
        <taxon>Eukaryota</taxon>
        <taxon>Metazoa</taxon>
        <taxon>Echinodermata</taxon>
        <taxon>Eleutherozoa</taxon>
        <taxon>Echinozoa</taxon>
        <taxon>Holothuroidea</taxon>
        <taxon>Aspidochirotacea</taxon>
        <taxon>Aspidochirotida</taxon>
        <taxon>Holothuriidae</taxon>
        <taxon>Holothuria</taxon>
    </lineage>
</organism>
<name>A0A9Q0YR84_HOLLE</name>
<dbReference type="Gene3D" id="3.40.50.300">
    <property type="entry name" value="P-loop containing nucleotide triphosphate hydrolases"/>
    <property type="match status" value="1"/>
</dbReference>
<dbReference type="PANTHER" id="PTHR10903:SF184">
    <property type="entry name" value="GTP-BINDING PROTEIN A"/>
    <property type="match status" value="1"/>
</dbReference>
<gene>
    <name evidence="5" type="ORF">HOLleu_36349</name>
</gene>
<protein>
    <submittedName>
        <fullName evidence="5">GTPase IMAP family member 7</fullName>
    </submittedName>
</protein>
<evidence type="ECO:0000259" key="4">
    <source>
        <dbReference type="Pfam" id="PF04548"/>
    </source>
</evidence>
<dbReference type="OrthoDB" id="5427350at2759"/>
<accession>A0A9Q0YR84</accession>
<evidence type="ECO:0000256" key="3">
    <source>
        <dbReference type="ARBA" id="ARBA00023134"/>
    </source>
</evidence>
<proteinExistence type="inferred from homology"/>
<dbReference type="PANTHER" id="PTHR10903">
    <property type="entry name" value="GTPASE, IMAP FAMILY MEMBER-RELATED"/>
    <property type="match status" value="1"/>
</dbReference>
<evidence type="ECO:0000313" key="6">
    <source>
        <dbReference type="Proteomes" id="UP001152320"/>
    </source>
</evidence>
<dbReference type="EMBL" id="JAIZAY010000019">
    <property type="protein sequence ID" value="KAJ8023806.1"/>
    <property type="molecule type" value="Genomic_DNA"/>
</dbReference>
<evidence type="ECO:0000256" key="1">
    <source>
        <dbReference type="ARBA" id="ARBA00008535"/>
    </source>
</evidence>
<dbReference type="Pfam" id="PF04548">
    <property type="entry name" value="AIG1"/>
    <property type="match status" value="1"/>
</dbReference>
<dbReference type="Proteomes" id="UP001152320">
    <property type="component" value="Chromosome 19"/>
</dbReference>
<evidence type="ECO:0000256" key="2">
    <source>
        <dbReference type="ARBA" id="ARBA00022741"/>
    </source>
</evidence>
<reference evidence="5" key="1">
    <citation type="submission" date="2021-10" db="EMBL/GenBank/DDBJ databases">
        <title>Tropical sea cucumber genome reveals ecological adaptation and Cuvierian tubules defense mechanism.</title>
        <authorList>
            <person name="Chen T."/>
        </authorList>
    </citation>
    <scope>NUCLEOTIDE SEQUENCE</scope>
    <source>
        <strain evidence="5">Nanhai2018</strain>
        <tissue evidence="5">Muscle</tissue>
    </source>
</reference>
<dbReference type="GO" id="GO:0005525">
    <property type="term" value="F:GTP binding"/>
    <property type="evidence" value="ECO:0007669"/>
    <property type="project" value="UniProtKB-KW"/>
</dbReference>
<dbReference type="AlphaFoldDB" id="A0A9Q0YR84"/>
<dbReference type="InterPro" id="IPR045058">
    <property type="entry name" value="GIMA/IAN/Toc"/>
</dbReference>
<keyword evidence="2" id="KW-0547">Nucleotide-binding</keyword>